<dbReference type="InterPro" id="IPR032675">
    <property type="entry name" value="LRR_dom_sf"/>
</dbReference>
<comment type="caution">
    <text evidence="1">The sequence shown here is derived from an EMBL/GenBank/DDBJ whole genome shotgun (WGS) entry which is preliminary data.</text>
</comment>
<evidence type="ECO:0000313" key="1">
    <source>
        <dbReference type="EMBL" id="PVY36084.1"/>
    </source>
</evidence>
<gene>
    <name evidence="1" type="ORF">C8E01_1289</name>
</gene>
<evidence type="ECO:0008006" key="3">
    <source>
        <dbReference type="Google" id="ProtNLM"/>
    </source>
</evidence>
<sequence length="210" mass="24983">MNWKNNSINFEEIPKGEYINFDWKEDDVKSFDFSKCKYLIIWHHQSKEKSFNNLPHIPDLLYLEVNWSSSTSLKGLSKYQNLKRLELHYCTKLETLDGIESVNREIEHIHINQSKKLTNHKRITILKKLKVLCYNDCGAIENLSFLNELPHLRDFRFVNSNILDGDLSPILHHPNLESVGFLNKRHYSHKDTYIKDYLKNRRITNAQQNL</sequence>
<evidence type="ECO:0000313" key="2">
    <source>
        <dbReference type="Proteomes" id="UP000245466"/>
    </source>
</evidence>
<dbReference type="SUPFAM" id="SSF52058">
    <property type="entry name" value="L domain-like"/>
    <property type="match status" value="1"/>
</dbReference>
<dbReference type="AlphaFoldDB" id="A0A2U1AI49"/>
<name>A0A2U1AI49_9BACT</name>
<keyword evidence="2" id="KW-1185">Reference proteome</keyword>
<reference evidence="1 2" key="1">
    <citation type="submission" date="2018-04" db="EMBL/GenBank/DDBJ databases">
        <title>Genomic Encyclopedia of Type Strains, Phase IV (KMG-IV): sequencing the most valuable type-strain genomes for metagenomic binning, comparative biology and taxonomic classification.</title>
        <authorList>
            <person name="Goeker M."/>
        </authorList>
    </citation>
    <scope>NUCLEOTIDE SEQUENCE [LARGE SCALE GENOMIC DNA]</scope>
    <source>
        <strain evidence="1 2">DSM 100231</strain>
    </source>
</reference>
<dbReference type="Gene3D" id="3.80.10.10">
    <property type="entry name" value="Ribonuclease Inhibitor"/>
    <property type="match status" value="1"/>
</dbReference>
<dbReference type="RefSeq" id="WP_116545462.1">
    <property type="nucleotide sequence ID" value="NZ_QEKI01000028.1"/>
</dbReference>
<organism evidence="1 2">
    <name type="scientific">Pontibacter virosus</name>
    <dbReference type="NCBI Taxonomy" id="1765052"/>
    <lineage>
        <taxon>Bacteria</taxon>
        <taxon>Pseudomonadati</taxon>
        <taxon>Bacteroidota</taxon>
        <taxon>Cytophagia</taxon>
        <taxon>Cytophagales</taxon>
        <taxon>Hymenobacteraceae</taxon>
        <taxon>Pontibacter</taxon>
    </lineage>
</organism>
<dbReference type="EMBL" id="QEKI01000028">
    <property type="protein sequence ID" value="PVY36084.1"/>
    <property type="molecule type" value="Genomic_DNA"/>
</dbReference>
<accession>A0A2U1AI49</accession>
<proteinExistence type="predicted"/>
<dbReference type="Proteomes" id="UP000245466">
    <property type="component" value="Unassembled WGS sequence"/>
</dbReference>
<protein>
    <recommendedName>
        <fullName evidence="3">Leucine rich repeat (LRR) protein</fullName>
    </recommendedName>
</protein>
<dbReference type="OrthoDB" id="9157385at2"/>